<protein>
    <submittedName>
        <fullName evidence="2">Prevent-host-death family protein</fullName>
    </submittedName>
</protein>
<sequence length="73" mass="7945">MRDLRNNSAEVLARVAHGESLTVTKDGEPVASLAPLPKTALGRAQLIERRKSLPKVDSEQLRADIDDVLDPSL</sequence>
<proteinExistence type="inferred from homology"/>
<gene>
    <name evidence="2" type="ORF">DFJ65_0463</name>
</gene>
<name>A0A3D9UJA1_9MICO</name>
<dbReference type="EMBL" id="QTUA01000001">
    <property type="protein sequence ID" value="REF29512.1"/>
    <property type="molecule type" value="Genomic_DNA"/>
</dbReference>
<dbReference type="OrthoDB" id="4419580at2"/>
<dbReference type="Proteomes" id="UP000256253">
    <property type="component" value="Unassembled WGS sequence"/>
</dbReference>
<evidence type="ECO:0000313" key="3">
    <source>
        <dbReference type="Proteomes" id="UP000256253"/>
    </source>
</evidence>
<organism evidence="2 3">
    <name type="scientific">Calidifontibacter indicus</name>
    <dbReference type="NCBI Taxonomy" id="419650"/>
    <lineage>
        <taxon>Bacteria</taxon>
        <taxon>Bacillati</taxon>
        <taxon>Actinomycetota</taxon>
        <taxon>Actinomycetes</taxon>
        <taxon>Micrococcales</taxon>
        <taxon>Dermacoccaceae</taxon>
        <taxon>Calidifontibacter</taxon>
    </lineage>
</organism>
<dbReference type="InterPro" id="IPR036165">
    <property type="entry name" value="YefM-like_sf"/>
</dbReference>
<keyword evidence="3" id="KW-1185">Reference proteome</keyword>
<accession>A0A3D9UJA1</accession>
<dbReference type="SUPFAM" id="SSF143120">
    <property type="entry name" value="YefM-like"/>
    <property type="match status" value="1"/>
</dbReference>
<evidence type="ECO:0000313" key="2">
    <source>
        <dbReference type="EMBL" id="REF29512.1"/>
    </source>
</evidence>
<dbReference type="Gene3D" id="3.40.1620.10">
    <property type="entry name" value="YefM-like domain"/>
    <property type="match status" value="1"/>
</dbReference>
<comment type="caution">
    <text evidence="2">The sequence shown here is derived from an EMBL/GenBank/DDBJ whole genome shotgun (WGS) entry which is preliminary data.</text>
</comment>
<dbReference type="AlphaFoldDB" id="A0A3D9UJA1"/>
<evidence type="ECO:0000256" key="1">
    <source>
        <dbReference type="ARBA" id="ARBA00009981"/>
    </source>
</evidence>
<dbReference type="NCBIfam" id="TIGR01552">
    <property type="entry name" value="phd_fam"/>
    <property type="match status" value="1"/>
</dbReference>
<comment type="similarity">
    <text evidence="1">Belongs to the phD/YefM antitoxin family.</text>
</comment>
<reference evidence="2 3" key="1">
    <citation type="submission" date="2018-08" db="EMBL/GenBank/DDBJ databases">
        <title>Sequencing the genomes of 1000 actinobacteria strains.</title>
        <authorList>
            <person name="Klenk H.-P."/>
        </authorList>
    </citation>
    <scope>NUCLEOTIDE SEQUENCE [LARGE SCALE GENOMIC DNA]</scope>
    <source>
        <strain evidence="2 3">DSM 22967</strain>
    </source>
</reference>